<protein>
    <submittedName>
        <fullName evidence="5">AMP-binding enzyme</fullName>
    </submittedName>
</protein>
<evidence type="ECO:0000256" key="1">
    <source>
        <dbReference type="ARBA" id="ARBA00022450"/>
    </source>
</evidence>
<accession>A0AAW1JUP2</accession>
<dbReference type="PANTHER" id="PTHR44845">
    <property type="entry name" value="CARRIER DOMAIN-CONTAINING PROTEIN"/>
    <property type="match status" value="1"/>
</dbReference>
<organism evidence="5 6">
    <name type="scientific">Popillia japonica</name>
    <name type="common">Japanese beetle</name>
    <dbReference type="NCBI Taxonomy" id="7064"/>
    <lineage>
        <taxon>Eukaryota</taxon>
        <taxon>Metazoa</taxon>
        <taxon>Ecdysozoa</taxon>
        <taxon>Arthropoda</taxon>
        <taxon>Hexapoda</taxon>
        <taxon>Insecta</taxon>
        <taxon>Pterygota</taxon>
        <taxon>Neoptera</taxon>
        <taxon>Endopterygota</taxon>
        <taxon>Coleoptera</taxon>
        <taxon>Polyphaga</taxon>
        <taxon>Scarabaeiformia</taxon>
        <taxon>Scarabaeidae</taxon>
        <taxon>Rutelinae</taxon>
        <taxon>Popillia</taxon>
    </lineage>
</organism>
<sequence length="596" mass="66953">MLQSTTGIERLVLVPSLLRSLLMYLQLQKRKDALACLKLWVCSGETLVVSLAKEFYNYFPENEYKLCNFYGSTEIMGDVTYHVITGMDQLRHQDKVPIGLPIDNTIIYILDSNYRPVKTGEIGELFAAGQNVAAGYVNGRDPEKFVENSLAIDPMFAKLYRTGDFAKLEKGTIFYEGRTDSQIKIRGHRVDLAEIEKAVTSIDGIGKAIVLCYQPGEINQALLAFVLTETNITEHQIEEALRQKLTSYMVPQVIILDSIPLLVNGKIDRQSLLKAYGNVNNNDISFQNGIDYKGVPKDQMHAAIALFETIASVLGKAARSTISIDANFYNIGGNSLNSIFTITALSDRGYHINISDFITAKDLGHILSKLSNDRKNAYLSGQTEHDYTSELLKDEYKEDVLDMITTSFYEKADLEQWLMPNIYVEDYRELIDAIWEPLVDKRLSLVVRAKNGEIHGVALNFDARDEPEVEIKSQLNIVFEFLESIEGPVRDNILPPGKGTVLHSFMMATRSTLTPGENVSIMNFMEDEVLKLAIERQFAGIFTTNTSPLTQQLGSDVYAYETIHDCQVNLYVASDNTKPFAKAPDSQRAKVQWKPV</sequence>
<dbReference type="SUPFAM" id="SSF47336">
    <property type="entry name" value="ACP-like"/>
    <property type="match status" value="1"/>
</dbReference>
<dbReference type="Pfam" id="PF00501">
    <property type="entry name" value="AMP-binding"/>
    <property type="match status" value="1"/>
</dbReference>
<evidence type="ECO:0000313" key="6">
    <source>
        <dbReference type="Proteomes" id="UP001458880"/>
    </source>
</evidence>
<dbReference type="FunFam" id="3.40.630.30:FF:000088">
    <property type="entry name" value="Ebony protein"/>
    <property type="match status" value="1"/>
</dbReference>
<dbReference type="EMBL" id="JASPKY010000338">
    <property type="protein sequence ID" value="KAK9708009.1"/>
    <property type="molecule type" value="Genomic_DNA"/>
</dbReference>
<keyword evidence="6" id="KW-1185">Reference proteome</keyword>
<comment type="caution">
    <text evidence="5">The sequence shown here is derived from an EMBL/GenBank/DDBJ whole genome shotgun (WGS) entry which is preliminary data.</text>
</comment>
<feature type="domain" description="Carrier" evidence="4">
    <location>
        <begin position="306"/>
        <end position="366"/>
    </location>
</feature>
<dbReference type="Gene3D" id="3.30.300.30">
    <property type="match status" value="1"/>
</dbReference>
<reference evidence="5 6" key="1">
    <citation type="journal article" date="2024" name="BMC Genomics">
        <title>De novo assembly and annotation of Popillia japonica's genome with initial clues to its potential as an invasive pest.</title>
        <authorList>
            <person name="Cucini C."/>
            <person name="Boschi S."/>
            <person name="Funari R."/>
            <person name="Cardaioli E."/>
            <person name="Iannotti N."/>
            <person name="Marturano G."/>
            <person name="Paoli F."/>
            <person name="Bruttini M."/>
            <person name="Carapelli A."/>
            <person name="Frati F."/>
            <person name="Nardi F."/>
        </authorList>
    </citation>
    <scope>NUCLEOTIDE SEQUENCE [LARGE SCALE GENOMIC DNA]</scope>
    <source>
        <strain evidence="5">DMR45628</strain>
    </source>
</reference>
<keyword evidence="1" id="KW-0596">Phosphopantetheine</keyword>
<feature type="domain" description="AMP-dependent synthetase/ligase" evidence="3">
    <location>
        <begin position="8"/>
        <end position="136"/>
    </location>
</feature>
<dbReference type="InterPro" id="IPR036736">
    <property type="entry name" value="ACP-like_sf"/>
</dbReference>
<dbReference type="SUPFAM" id="SSF56801">
    <property type="entry name" value="Acetyl-CoA synthetase-like"/>
    <property type="match status" value="1"/>
</dbReference>
<dbReference type="InterPro" id="IPR045851">
    <property type="entry name" value="AMP-bd_C_sf"/>
</dbReference>
<dbReference type="InterPro" id="IPR009081">
    <property type="entry name" value="PP-bd_ACP"/>
</dbReference>
<gene>
    <name evidence="5" type="ORF">QE152_g27498</name>
</gene>
<evidence type="ECO:0000256" key="2">
    <source>
        <dbReference type="ARBA" id="ARBA00022553"/>
    </source>
</evidence>
<dbReference type="Gene3D" id="3.40.50.12780">
    <property type="entry name" value="N-terminal domain of ligase-like"/>
    <property type="match status" value="1"/>
</dbReference>
<name>A0AAW1JUP2_POPJA</name>
<evidence type="ECO:0000313" key="5">
    <source>
        <dbReference type="EMBL" id="KAK9708009.1"/>
    </source>
</evidence>
<keyword evidence="2" id="KW-0597">Phosphoprotein</keyword>
<dbReference type="Proteomes" id="UP001458880">
    <property type="component" value="Unassembled WGS sequence"/>
</dbReference>
<evidence type="ECO:0000259" key="4">
    <source>
        <dbReference type="Pfam" id="PF00550"/>
    </source>
</evidence>
<dbReference type="Gene3D" id="1.10.1200.10">
    <property type="entry name" value="ACP-like"/>
    <property type="match status" value="1"/>
</dbReference>
<dbReference type="InterPro" id="IPR000873">
    <property type="entry name" value="AMP-dep_synth/lig_dom"/>
</dbReference>
<dbReference type="Pfam" id="PF00550">
    <property type="entry name" value="PP-binding"/>
    <property type="match status" value="1"/>
</dbReference>
<evidence type="ECO:0000259" key="3">
    <source>
        <dbReference type="Pfam" id="PF00501"/>
    </source>
</evidence>
<dbReference type="Gene3D" id="3.40.630.30">
    <property type="match status" value="1"/>
</dbReference>
<dbReference type="InterPro" id="IPR042099">
    <property type="entry name" value="ANL_N_sf"/>
</dbReference>
<proteinExistence type="predicted"/>
<dbReference type="AlphaFoldDB" id="A0AAW1JUP2"/>
<dbReference type="PANTHER" id="PTHR44845:SF6">
    <property type="entry name" value="BETA-ALANINE-ACTIVATING ENZYME"/>
    <property type="match status" value="1"/>
</dbReference>